<dbReference type="PANTHER" id="PTHR13466">
    <property type="entry name" value="TEX2 PROTEIN-RELATED"/>
    <property type="match status" value="1"/>
</dbReference>
<evidence type="ECO:0000256" key="3">
    <source>
        <dbReference type="ARBA" id="ARBA00022824"/>
    </source>
</evidence>
<evidence type="ECO:0000313" key="13">
    <source>
        <dbReference type="Proteomes" id="UP000829364"/>
    </source>
</evidence>
<dbReference type="PANTHER" id="PTHR13466:SF0">
    <property type="entry name" value="SMP-LTD DOMAIN-CONTAINING PROTEIN"/>
    <property type="match status" value="1"/>
</dbReference>
<dbReference type="Proteomes" id="UP000829364">
    <property type="component" value="Chromosome 2"/>
</dbReference>
<keyword evidence="7 8" id="KW-0472">Membrane</keyword>
<evidence type="ECO:0000256" key="4">
    <source>
        <dbReference type="ARBA" id="ARBA00022989"/>
    </source>
</evidence>
<evidence type="ECO:0000256" key="7">
    <source>
        <dbReference type="ARBA" id="ARBA00023136"/>
    </source>
</evidence>
<keyword evidence="6" id="KW-0446">Lipid-binding</keyword>
<evidence type="ECO:0000256" key="8">
    <source>
        <dbReference type="HAMAP-Rule" id="MF_03103"/>
    </source>
</evidence>
<keyword evidence="13" id="KW-1185">Reference proteome</keyword>
<comment type="function">
    <text evidence="8">Component of the ERMES/MDM complex, which serves as a molecular tether to connect the endoplasmic reticulum (ER) and mitochondria. Components of this complex are involved in the control of mitochondrial shape and protein biogenesis, and function in nonvesicular lipid trafficking between the ER and mitochondria. The MDM12-MMM1 subcomplex functions in the major beta-barrel assembly pathway that is responsible for biogenesis of all outer membrane beta-barrel proteins, and acts in a late step after the SAM complex. The MDM10-MDM12-MMM1 subcomplex further acts in the TOM40-specific pathway after the action of the MDM12-MMM1 complex. Essential for establishing and maintaining the structure of mitochondria and maintenance of mtDNA nucleoids.</text>
</comment>
<dbReference type="HAMAP" id="MF_03103">
    <property type="entry name" value="Mmm1"/>
    <property type="match status" value="1"/>
</dbReference>
<dbReference type="InterPro" id="IPR031468">
    <property type="entry name" value="SMP_LBD"/>
</dbReference>
<feature type="domain" description="SMP-LTD" evidence="11">
    <location>
        <begin position="117"/>
        <end position="333"/>
    </location>
</feature>
<evidence type="ECO:0000256" key="10">
    <source>
        <dbReference type="SAM" id="Phobius"/>
    </source>
</evidence>
<dbReference type="InterPro" id="IPR019411">
    <property type="entry name" value="MMM1_dom"/>
</dbReference>
<evidence type="ECO:0000256" key="9">
    <source>
        <dbReference type="SAM" id="MobiDB-lite"/>
    </source>
</evidence>
<keyword evidence="3 8" id="KW-0256">Endoplasmic reticulum</keyword>
<dbReference type="OrthoDB" id="5599157at2759"/>
<gene>
    <name evidence="12" type="primary">VPS45_1</name>
    <name evidence="8" type="synonym">MMM1</name>
    <name evidence="12" type="ORF">JDV02_002707</name>
</gene>
<dbReference type="GO" id="GO:0008289">
    <property type="term" value="F:lipid binding"/>
    <property type="evidence" value="ECO:0007669"/>
    <property type="project" value="UniProtKB-KW"/>
</dbReference>
<organism evidence="12 13">
    <name type="scientific">Purpureocillium takamizusanense</name>
    <dbReference type="NCBI Taxonomy" id="2060973"/>
    <lineage>
        <taxon>Eukaryota</taxon>
        <taxon>Fungi</taxon>
        <taxon>Dikarya</taxon>
        <taxon>Ascomycota</taxon>
        <taxon>Pezizomycotina</taxon>
        <taxon>Sordariomycetes</taxon>
        <taxon>Hypocreomycetidae</taxon>
        <taxon>Hypocreales</taxon>
        <taxon>Ophiocordycipitaceae</taxon>
        <taxon>Purpureocillium</taxon>
    </lineage>
</organism>
<evidence type="ECO:0000256" key="6">
    <source>
        <dbReference type="ARBA" id="ARBA00023121"/>
    </source>
</evidence>
<name>A0A9Q8Q9Y3_9HYPO</name>
<evidence type="ECO:0000256" key="5">
    <source>
        <dbReference type="ARBA" id="ARBA00023055"/>
    </source>
</evidence>
<sequence>MASGGVCPQRPEPTLSFTQGLVVGQLSVVLILAAFIKFFIFGDPPSSDVTASLRATERRARTLAHKQSLLTLRSPGHRHVAQSQSLGRKRSTVLRNPPALTIGSILSKTYYNVDGHQPESLDWFNVLVAQTIAQFRSDAQHDDAILDSLTKALNGTSRPDFVDDIRVTELSLGEDFPIFSNCRVIPVDEDGLTLGNGVRFDAASAARDGTRLQARMDVDLSDMLTLAVETKLLLNYPKKLSAILPVALAVSVVRFSGTLSISFIPSNPSQSTPTMMTFSFLDDYRLDFSIRSLLGSRSRLQDVPKIAQLVEARLHRWFDERAVEPRFQEIALPSLWPRKKNTRGPDDAMADVGSGSVGRSKGKDLGRDLRDGARLKEPCGGEEARDTNPPLRHRRPQGSGEEDDFPMPGSLPGVQLR</sequence>
<accession>A0A9Q8Q9Y3</accession>
<dbReference type="RefSeq" id="XP_047839734.1">
    <property type="nucleotide sequence ID" value="XM_047983762.1"/>
</dbReference>
<dbReference type="CDD" id="cd21671">
    <property type="entry name" value="SMP_Mmm1"/>
    <property type="match status" value="1"/>
</dbReference>
<feature type="topological domain" description="Lumenal" evidence="8">
    <location>
        <begin position="1"/>
        <end position="20"/>
    </location>
</feature>
<dbReference type="GO" id="GO:0005789">
    <property type="term" value="C:endoplasmic reticulum membrane"/>
    <property type="evidence" value="ECO:0007669"/>
    <property type="project" value="UniProtKB-SubCell"/>
</dbReference>
<keyword evidence="4 8" id="KW-1133">Transmembrane helix</keyword>
<comment type="subunit">
    <text evidence="8">Homodimer. Component of the ER-mitochondria encounter structure (ERMES) or MDM complex, composed of MMM1, MDM10, MDM12 and MDM34. A MMM1 homodimer associates with one molecule of MDM12 on each side in a pairwise head-to-tail manner, and the SMP-LTD domains of MMM1 and MDM12 generate a continuous hydrophobic tunnel for phospholipid trafficking.</text>
</comment>
<dbReference type="GeneID" id="72064667"/>
<feature type="region of interest" description="Disordered" evidence="9">
    <location>
        <begin position="337"/>
        <end position="417"/>
    </location>
</feature>
<dbReference type="PROSITE" id="PS51847">
    <property type="entry name" value="SMP"/>
    <property type="match status" value="1"/>
</dbReference>
<protein>
    <recommendedName>
        <fullName evidence="8">Maintenance of mitochondrial morphology protein 1</fullName>
    </recommendedName>
</protein>
<reference evidence="12" key="1">
    <citation type="submission" date="2021-11" db="EMBL/GenBank/DDBJ databases">
        <title>Purpureocillium_takamizusanense_genome.</title>
        <authorList>
            <person name="Nguyen N.-H."/>
        </authorList>
    </citation>
    <scope>NUCLEOTIDE SEQUENCE</scope>
    <source>
        <strain evidence="12">PT3</strain>
    </source>
</reference>
<dbReference type="KEGG" id="ptkz:JDV02_002707"/>
<comment type="similarity">
    <text evidence="8">Belongs to the MMM1 family.</text>
</comment>
<keyword evidence="2 8" id="KW-0812">Transmembrane</keyword>
<evidence type="ECO:0000259" key="11">
    <source>
        <dbReference type="PROSITE" id="PS51847"/>
    </source>
</evidence>
<dbReference type="GO" id="GO:0032865">
    <property type="term" value="C:ERMES complex"/>
    <property type="evidence" value="ECO:0007669"/>
    <property type="project" value="UniProtKB-UniRule"/>
</dbReference>
<dbReference type="Pfam" id="PF10296">
    <property type="entry name" value="MMM1"/>
    <property type="match status" value="1"/>
</dbReference>
<feature type="transmembrane region" description="Helical" evidence="10">
    <location>
        <begin position="20"/>
        <end position="40"/>
    </location>
</feature>
<feature type="compositionally biased region" description="Basic and acidic residues" evidence="9">
    <location>
        <begin position="361"/>
        <end position="386"/>
    </location>
</feature>
<dbReference type="GO" id="GO:1990456">
    <property type="term" value="P:mitochondrion-endoplasmic reticulum membrane tethering"/>
    <property type="evidence" value="ECO:0007669"/>
    <property type="project" value="TreeGrafter"/>
</dbReference>
<evidence type="ECO:0000313" key="12">
    <source>
        <dbReference type="EMBL" id="UNI16253.1"/>
    </source>
</evidence>
<dbReference type="EMBL" id="CP086355">
    <property type="protein sequence ID" value="UNI16253.1"/>
    <property type="molecule type" value="Genomic_DNA"/>
</dbReference>
<feature type="topological domain" description="Cytoplasmic" evidence="8">
    <location>
        <begin position="42"/>
        <end position="417"/>
    </location>
</feature>
<evidence type="ECO:0000256" key="1">
    <source>
        <dbReference type="ARBA" id="ARBA00022448"/>
    </source>
</evidence>
<evidence type="ECO:0000256" key="2">
    <source>
        <dbReference type="ARBA" id="ARBA00022692"/>
    </source>
</evidence>
<dbReference type="InterPro" id="IPR027537">
    <property type="entry name" value="Mmm1"/>
</dbReference>
<dbReference type="GO" id="GO:0045040">
    <property type="term" value="P:protein insertion into mitochondrial outer membrane"/>
    <property type="evidence" value="ECO:0007669"/>
    <property type="project" value="UniProtKB-UniRule"/>
</dbReference>
<keyword evidence="5" id="KW-0445">Lipid transport</keyword>
<dbReference type="AlphaFoldDB" id="A0A9Q8Q9Y3"/>
<proteinExistence type="inferred from homology"/>
<comment type="subcellular location">
    <subcellularLocation>
        <location evidence="8">Endoplasmic reticulum membrane</location>
        <topology evidence="8">Single-pass type I membrane protein</topology>
    </subcellularLocation>
    <text evidence="8">The ERMES/MDM complex localizes to a few discrete foci (around 10 per single cell), that represent mitochondria-endoplasmic reticulum junctions. These foci are often found next to mtDNA nucleoids.</text>
</comment>
<keyword evidence="1" id="KW-0813">Transport</keyword>
<dbReference type="GO" id="GO:0015914">
    <property type="term" value="P:phospholipid transport"/>
    <property type="evidence" value="ECO:0007669"/>
    <property type="project" value="TreeGrafter"/>
</dbReference>